<dbReference type="Pfam" id="PF03713">
    <property type="entry name" value="DUF305"/>
    <property type="match status" value="1"/>
</dbReference>
<gene>
    <name evidence="2" type="ORF">GCM10007875_11960</name>
</gene>
<feature type="domain" description="DUF305" evidence="1">
    <location>
        <begin position="37"/>
        <end position="201"/>
    </location>
</feature>
<comment type="caution">
    <text evidence="2">The sequence shown here is derived from an EMBL/GenBank/DDBJ whole genome shotgun (WGS) entry which is preliminary data.</text>
</comment>
<sequence>MLTPLLKRAGLTLLATAFLLGLGGLAVSPTIRPGDVDIGFAQSMIIHHNQALQMAQMLRSDNSAEAQGLASTIYNSQLLEIGQMQGWLGAWGKPVVMVGPPMQWVQHAQGITRLDDLLYVSRCNGLDGAMEGLATPAQLTSLQNLKGTAKERFFLELMMRHHQAALEMARFTEHNAHTNLVRAFAKNVIAEQTSEIGWMQNRLASLNQTGDNP</sequence>
<protein>
    <recommendedName>
        <fullName evidence="1">DUF305 domain-containing protein</fullName>
    </recommendedName>
</protein>
<dbReference type="Gene3D" id="1.20.1260.10">
    <property type="match status" value="1"/>
</dbReference>
<dbReference type="PANTHER" id="PTHR36933">
    <property type="entry name" value="SLL0788 PROTEIN"/>
    <property type="match status" value="1"/>
</dbReference>
<dbReference type="Proteomes" id="UP001156664">
    <property type="component" value="Unassembled WGS sequence"/>
</dbReference>
<evidence type="ECO:0000313" key="2">
    <source>
        <dbReference type="EMBL" id="GLR26108.1"/>
    </source>
</evidence>
<evidence type="ECO:0000313" key="3">
    <source>
        <dbReference type="Proteomes" id="UP001156664"/>
    </source>
</evidence>
<dbReference type="InterPro" id="IPR005183">
    <property type="entry name" value="DUF305_CopM-like"/>
</dbReference>
<name>A0ABQ5YNE1_9BURK</name>
<organism evidence="2 3">
    <name type="scientific">Limnobacter litoralis</name>
    <dbReference type="NCBI Taxonomy" id="481366"/>
    <lineage>
        <taxon>Bacteria</taxon>
        <taxon>Pseudomonadati</taxon>
        <taxon>Pseudomonadota</taxon>
        <taxon>Betaproteobacteria</taxon>
        <taxon>Burkholderiales</taxon>
        <taxon>Burkholderiaceae</taxon>
        <taxon>Limnobacter</taxon>
    </lineage>
</organism>
<dbReference type="RefSeq" id="WP_284280583.1">
    <property type="nucleotide sequence ID" value="NZ_BSOJ01000012.1"/>
</dbReference>
<reference evidence="3" key="1">
    <citation type="journal article" date="2019" name="Int. J. Syst. Evol. Microbiol.">
        <title>The Global Catalogue of Microorganisms (GCM) 10K type strain sequencing project: providing services to taxonomists for standard genome sequencing and annotation.</title>
        <authorList>
            <consortium name="The Broad Institute Genomics Platform"/>
            <consortium name="The Broad Institute Genome Sequencing Center for Infectious Disease"/>
            <person name="Wu L."/>
            <person name="Ma J."/>
        </authorList>
    </citation>
    <scope>NUCLEOTIDE SEQUENCE [LARGE SCALE GENOMIC DNA]</scope>
    <source>
        <strain evidence="3">NBRC 105857</strain>
    </source>
</reference>
<proteinExistence type="predicted"/>
<dbReference type="PANTHER" id="PTHR36933:SF1">
    <property type="entry name" value="SLL0788 PROTEIN"/>
    <property type="match status" value="1"/>
</dbReference>
<keyword evidence="3" id="KW-1185">Reference proteome</keyword>
<dbReference type="EMBL" id="BSOJ01000012">
    <property type="protein sequence ID" value="GLR26108.1"/>
    <property type="molecule type" value="Genomic_DNA"/>
</dbReference>
<evidence type="ECO:0000259" key="1">
    <source>
        <dbReference type="Pfam" id="PF03713"/>
    </source>
</evidence>
<dbReference type="InterPro" id="IPR012347">
    <property type="entry name" value="Ferritin-like"/>
</dbReference>
<accession>A0ABQ5YNE1</accession>